<comment type="subcellular location">
    <subcellularLocation>
        <location evidence="1">Nucleus</location>
    </subcellularLocation>
</comment>
<dbReference type="InterPro" id="IPR036638">
    <property type="entry name" value="HLH_DNA-bd_sf"/>
</dbReference>
<dbReference type="GO" id="GO:0005634">
    <property type="term" value="C:nucleus"/>
    <property type="evidence" value="ECO:0007669"/>
    <property type="project" value="UniProtKB-SubCell"/>
</dbReference>
<evidence type="ECO:0000313" key="10">
    <source>
        <dbReference type="EMBL" id="CAD7444081.1"/>
    </source>
</evidence>
<organism evidence="10">
    <name type="scientific">Timema bartmani</name>
    <dbReference type="NCBI Taxonomy" id="61472"/>
    <lineage>
        <taxon>Eukaryota</taxon>
        <taxon>Metazoa</taxon>
        <taxon>Ecdysozoa</taxon>
        <taxon>Arthropoda</taxon>
        <taxon>Hexapoda</taxon>
        <taxon>Insecta</taxon>
        <taxon>Pterygota</taxon>
        <taxon>Neoptera</taxon>
        <taxon>Polyneoptera</taxon>
        <taxon>Phasmatodea</taxon>
        <taxon>Timematodea</taxon>
        <taxon>Timematoidea</taxon>
        <taxon>Timematidae</taxon>
        <taxon>Timema</taxon>
    </lineage>
</organism>
<dbReference type="CDD" id="cd19733">
    <property type="entry name" value="bHLH-PAS_trachealess_like"/>
    <property type="match status" value="1"/>
</dbReference>
<dbReference type="GO" id="GO:0046983">
    <property type="term" value="F:protein dimerization activity"/>
    <property type="evidence" value="ECO:0007669"/>
    <property type="project" value="InterPro"/>
</dbReference>
<dbReference type="InterPro" id="IPR000014">
    <property type="entry name" value="PAS"/>
</dbReference>
<evidence type="ECO:0000256" key="2">
    <source>
        <dbReference type="ARBA" id="ARBA00022737"/>
    </source>
</evidence>
<feature type="domain" description="PAS" evidence="8">
    <location>
        <begin position="242"/>
        <end position="302"/>
    </location>
</feature>
<keyword evidence="2" id="KW-0677">Repeat</keyword>
<evidence type="ECO:0000256" key="1">
    <source>
        <dbReference type="ARBA" id="ARBA00004123"/>
    </source>
</evidence>
<dbReference type="Pfam" id="PF08447">
    <property type="entry name" value="PAS_3"/>
    <property type="match status" value="1"/>
</dbReference>
<sequence length="515" mass="57895">MYPEFYEVGIRTPAFSSPENQTRWCSLLLPGVRDCVLRIYFTPRSVTRQGDLSWLCVPFEWNLAAIKLVALLLSNATLSCGFVSADNWTLAVFNMLSRYTGRLSGLPMHHRVQGISYTPKHFHEERVVISCCLCVDSILELRKEKSRDAARSRRGKENYEFYELAKMLPLPAAITSQLDKASIIRLTISYLKLRDFSGHGDPPWSREGPPPNKNLKGHVIFITHNAHKYINSLHHTMLHKCSLDGFAFALASDGRFLYISETVSIYLGLSQVEMTGSSVFDYIHHQDHAEMAEQLGLGLAQGQSMASPGSEEGATSNSGTNNPDVATVMTLSSSNAYKGLDRAFCIRMKSTLTKRGCHFKSSGYRVVLVLCRLRPQYTFSHSRKSSPPLLGMVAIAMALPPPSVHEIRLESDMFVTRINFDFSIAHCEPRVSDLLDYTADELTGRNLYTLCHGEDANKLRKSHLDLINKGQVMTQYYRMMNKNGGYTWMQTCATVVCNSKNAEEQNIICVNYVIT</sequence>
<dbReference type="SUPFAM" id="SSF55785">
    <property type="entry name" value="PYP-like sensor domain (PAS domain)"/>
    <property type="match status" value="2"/>
</dbReference>
<dbReference type="AlphaFoldDB" id="A0A7R9I1G6"/>
<evidence type="ECO:0008006" key="11">
    <source>
        <dbReference type="Google" id="ProtNLM"/>
    </source>
</evidence>
<dbReference type="SUPFAM" id="SSF47459">
    <property type="entry name" value="HLH, helix-loop-helix DNA-binding domain"/>
    <property type="match status" value="1"/>
</dbReference>
<feature type="region of interest" description="Disordered" evidence="7">
    <location>
        <begin position="300"/>
        <end position="325"/>
    </location>
</feature>
<dbReference type="Gene3D" id="4.10.280.10">
    <property type="entry name" value="Helix-loop-helix DNA-binding domain"/>
    <property type="match status" value="1"/>
</dbReference>
<keyword evidence="4" id="KW-0238">DNA-binding</keyword>
<evidence type="ECO:0000256" key="7">
    <source>
        <dbReference type="SAM" id="MobiDB-lite"/>
    </source>
</evidence>
<evidence type="ECO:0000259" key="9">
    <source>
        <dbReference type="PROSITE" id="PS50888"/>
    </source>
</evidence>
<proteinExistence type="predicted"/>
<feature type="domain" description="PAS" evidence="8">
    <location>
        <begin position="424"/>
        <end position="470"/>
    </location>
</feature>
<dbReference type="GO" id="GO:0045165">
    <property type="term" value="P:cell fate commitment"/>
    <property type="evidence" value="ECO:0007669"/>
    <property type="project" value="UniProtKB-ARBA"/>
</dbReference>
<evidence type="ECO:0000256" key="5">
    <source>
        <dbReference type="ARBA" id="ARBA00023163"/>
    </source>
</evidence>
<dbReference type="EMBL" id="OD566488">
    <property type="protein sequence ID" value="CAD7444081.1"/>
    <property type="molecule type" value="Genomic_DNA"/>
</dbReference>
<dbReference type="CDD" id="cd00130">
    <property type="entry name" value="PAS"/>
    <property type="match status" value="2"/>
</dbReference>
<dbReference type="SMART" id="SM00353">
    <property type="entry name" value="HLH"/>
    <property type="match status" value="1"/>
</dbReference>
<dbReference type="Pfam" id="PF23171">
    <property type="entry name" value="bHLH_HIF1A"/>
    <property type="match status" value="1"/>
</dbReference>
<evidence type="ECO:0000256" key="4">
    <source>
        <dbReference type="ARBA" id="ARBA00023125"/>
    </source>
</evidence>
<dbReference type="InterPro" id="IPR035965">
    <property type="entry name" value="PAS-like_dom_sf"/>
</dbReference>
<dbReference type="GO" id="GO:0000977">
    <property type="term" value="F:RNA polymerase II transcription regulatory region sequence-specific DNA binding"/>
    <property type="evidence" value="ECO:0007669"/>
    <property type="project" value="TreeGrafter"/>
</dbReference>
<dbReference type="Pfam" id="PF00989">
    <property type="entry name" value="PAS"/>
    <property type="match status" value="1"/>
</dbReference>
<dbReference type="GO" id="GO:0045944">
    <property type="term" value="P:positive regulation of transcription by RNA polymerase II"/>
    <property type="evidence" value="ECO:0007669"/>
    <property type="project" value="UniProtKB-ARBA"/>
</dbReference>
<dbReference type="PANTHER" id="PTHR23043:SF26">
    <property type="entry name" value="PROTEIN TRACHEALESS"/>
    <property type="match status" value="1"/>
</dbReference>
<protein>
    <recommendedName>
        <fullName evidence="11">Protein trachealess</fullName>
    </recommendedName>
</protein>
<evidence type="ECO:0000259" key="8">
    <source>
        <dbReference type="PROSITE" id="PS50112"/>
    </source>
</evidence>
<dbReference type="SMART" id="SM00091">
    <property type="entry name" value="PAS"/>
    <property type="match status" value="2"/>
</dbReference>
<dbReference type="InterPro" id="IPR013655">
    <property type="entry name" value="PAS_fold_3"/>
</dbReference>
<accession>A0A7R9I1G6</accession>
<feature type="domain" description="BHLH" evidence="9">
    <location>
        <begin position="141"/>
        <end position="194"/>
    </location>
</feature>
<dbReference type="FunFam" id="3.30.450.20:FF:000025">
    <property type="entry name" value="Neuronal PAS domain protein 3 isoform 1"/>
    <property type="match status" value="1"/>
</dbReference>
<dbReference type="PROSITE" id="PS50888">
    <property type="entry name" value="BHLH"/>
    <property type="match status" value="1"/>
</dbReference>
<dbReference type="NCBIfam" id="TIGR00229">
    <property type="entry name" value="sensory_box"/>
    <property type="match status" value="1"/>
</dbReference>
<dbReference type="GO" id="GO:0000981">
    <property type="term" value="F:DNA-binding transcription factor activity, RNA polymerase II-specific"/>
    <property type="evidence" value="ECO:0007669"/>
    <property type="project" value="TreeGrafter"/>
</dbReference>
<name>A0A7R9I1G6_9NEOP</name>
<dbReference type="Gene3D" id="3.30.450.20">
    <property type="entry name" value="PAS domain"/>
    <property type="match status" value="2"/>
</dbReference>
<dbReference type="PANTHER" id="PTHR23043">
    <property type="entry name" value="HYPOXIA-INDUCIBLE FACTOR 1 ALPHA"/>
    <property type="match status" value="1"/>
</dbReference>
<keyword evidence="5" id="KW-0804">Transcription</keyword>
<gene>
    <name evidence="10" type="ORF">TBIB3V08_LOCUS6471</name>
</gene>
<dbReference type="InterPro" id="IPR011598">
    <property type="entry name" value="bHLH_dom"/>
</dbReference>
<dbReference type="InterPro" id="IPR013767">
    <property type="entry name" value="PAS_fold"/>
</dbReference>
<dbReference type="FunFam" id="3.30.450.20:FF:000054">
    <property type="entry name" value="Trachealess, isoform D"/>
    <property type="match status" value="1"/>
</dbReference>
<dbReference type="PROSITE" id="PS50112">
    <property type="entry name" value="PAS"/>
    <property type="match status" value="2"/>
</dbReference>
<keyword evidence="3" id="KW-0805">Transcription regulation</keyword>
<evidence type="ECO:0000256" key="6">
    <source>
        <dbReference type="ARBA" id="ARBA00023242"/>
    </source>
</evidence>
<reference evidence="10" key="1">
    <citation type="submission" date="2020-11" db="EMBL/GenBank/DDBJ databases">
        <authorList>
            <person name="Tran Van P."/>
        </authorList>
    </citation>
    <scope>NUCLEOTIDE SEQUENCE</scope>
</reference>
<keyword evidence="6" id="KW-0539">Nucleus</keyword>
<dbReference type="FunFam" id="4.10.280.10:FF:000007">
    <property type="entry name" value="single-minded homolog 1 isoform X1"/>
    <property type="match status" value="1"/>
</dbReference>
<feature type="compositionally biased region" description="Polar residues" evidence="7">
    <location>
        <begin position="301"/>
        <end position="325"/>
    </location>
</feature>
<evidence type="ECO:0000256" key="3">
    <source>
        <dbReference type="ARBA" id="ARBA00023015"/>
    </source>
</evidence>